<dbReference type="Pfam" id="PF10097">
    <property type="entry name" value="DUF2335"/>
    <property type="match status" value="1"/>
</dbReference>
<dbReference type="RefSeq" id="WP_204715728.1">
    <property type="nucleotide sequence ID" value="NZ_JACJLT010000013.1"/>
</dbReference>
<comment type="caution">
    <text evidence="1">The sequence shown here is derived from an EMBL/GenBank/DDBJ whole genome shotgun (WGS) entry which is preliminary data.</text>
</comment>
<evidence type="ECO:0000313" key="1">
    <source>
        <dbReference type="EMBL" id="MBM6874552.1"/>
    </source>
</evidence>
<dbReference type="Proteomes" id="UP000728968">
    <property type="component" value="Unassembled WGS sequence"/>
</dbReference>
<evidence type="ECO:0000313" key="2">
    <source>
        <dbReference type="Proteomes" id="UP000728968"/>
    </source>
</evidence>
<protein>
    <submittedName>
        <fullName evidence="1">DUF2335 domain-containing protein</fullName>
    </submittedName>
</protein>
<gene>
    <name evidence="1" type="ORF">H6A04_02595</name>
</gene>
<accession>A0ABS2G0C2</accession>
<name>A0ABS2G0C2_FUSMR</name>
<sequence length="85" mass="10047">MKPNLKKSETIKRENKIHVAHVESYTGPIPHPSTLAGYEKICKGAADRIITMAEKQLEHRIQMEKLQLEEEYKLHQQQFEQYKKE</sequence>
<proteinExistence type="predicted"/>
<reference evidence="1 2" key="1">
    <citation type="journal article" date="2021" name="Sci. Rep.">
        <title>The distribution of antibiotic resistance genes in chicken gut microbiota commensals.</title>
        <authorList>
            <person name="Juricova H."/>
            <person name="Matiasovicova J."/>
            <person name="Kubasova T."/>
            <person name="Cejkova D."/>
            <person name="Rychlik I."/>
        </authorList>
    </citation>
    <scope>NUCLEOTIDE SEQUENCE [LARGE SCALE GENOMIC DNA]</scope>
    <source>
        <strain evidence="1 2">An425</strain>
    </source>
</reference>
<keyword evidence="2" id="KW-1185">Reference proteome</keyword>
<dbReference type="InterPro" id="IPR019284">
    <property type="entry name" value="RP532"/>
</dbReference>
<organism evidence="1 2">
    <name type="scientific">Fusobacterium mortiferum</name>
    <dbReference type="NCBI Taxonomy" id="850"/>
    <lineage>
        <taxon>Bacteria</taxon>
        <taxon>Fusobacteriati</taxon>
        <taxon>Fusobacteriota</taxon>
        <taxon>Fusobacteriia</taxon>
        <taxon>Fusobacteriales</taxon>
        <taxon>Fusobacteriaceae</taxon>
        <taxon>Fusobacterium</taxon>
    </lineage>
</organism>
<dbReference type="EMBL" id="JACJLT010000013">
    <property type="protein sequence ID" value="MBM6874552.1"/>
    <property type="molecule type" value="Genomic_DNA"/>
</dbReference>